<evidence type="ECO:0000256" key="1">
    <source>
        <dbReference type="SAM" id="MobiDB-lite"/>
    </source>
</evidence>
<dbReference type="AlphaFoldDB" id="A0A2B7WVJ8"/>
<comment type="caution">
    <text evidence="2">The sequence shown here is derived from an EMBL/GenBank/DDBJ whole genome shotgun (WGS) entry which is preliminary data.</text>
</comment>
<organism evidence="2 3">
    <name type="scientific">Blastomyces parvus</name>
    <dbReference type="NCBI Taxonomy" id="2060905"/>
    <lineage>
        <taxon>Eukaryota</taxon>
        <taxon>Fungi</taxon>
        <taxon>Dikarya</taxon>
        <taxon>Ascomycota</taxon>
        <taxon>Pezizomycotina</taxon>
        <taxon>Eurotiomycetes</taxon>
        <taxon>Eurotiomycetidae</taxon>
        <taxon>Onygenales</taxon>
        <taxon>Ajellomycetaceae</taxon>
        <taxon>Blastomyces</taxon>
    </lineage>
</organism>
<accession>A0A2B7WVJ8</accession>
<name>A0A2B7WVJ8_9EURO</name>
<keyword evidence="3" id="KW-1185">Reference proteome</keyword>
<protein>
    <submittedName>
        <fullName evidence="2">Uncharacterized protein</fullName>
    </submittedName>
</protein>
<dbReference type="OrthoDB" id="4188416at2759"/>
<feature type="region of interest" description="Disordered" evidence="1">
    <location>
        <begin position="202"/>
        <end position="227"/>
    </location>
</feature>
<feature type="region of interest" description="Disordered" evidence="1">
    <location>
        <begin position="27"/>
        <end position="62"/>
    </location>
</feature>
<sequence>MVNPRRELPAWYYRLLDLTIKKDRDVTSEDFDEDISSISDLSIDSDEDSEADSEADSEYDKSETPLAPIASKHFRLYSVDHVDYFFNSSMYPSKYVEFYHLNHYNPSGQPLPARHDIQAHGHVYFDSNTDCSFGPFFSPKYSGLEEFRLETNRGKHELVFQFISNDYVKLKVPREVVFEDMDPPAEAPEVFEFAGICSDKEKEQAEGRENARHHHSARHHHGRVGLR</sequence>
<evidence type="ECO:0000313" key="2">
    <source>
        <dbReference type="EMBL" id="PGH00531.1"/>
    </source>
</evidence>
<reference evidence="2 3" key="1">
    <citation type="submission" date="2017-10" db="EMBL/GenBank/DDBJ databases">
        <title>Comparative genomics in systemic dimorphic fungi from Ajellomycetaceae.</title>
        <authorList>
            <person name="Munoz J.F."/>
            <person name="Mcewen J.G."/>
            <person name="Clay O.K."/>
            <person name="Cuomo C.A."/>
        </authorList>
    </citation>
    <scope>NUCLEOTIDE SEQUENCE [LARGE SCALE GENOMIC DNA]</scope>
    <source>
        <strain evidence="2 3">UAMH130</strain>
    </source>
</reference>
<feature type="compositionally biased region" description="Acidic residues" evidence="1">
    <location>
        <begin position="43"/>
        <end position="57"/>
    </location>
</feature>
<dbReference type="EMBL" id="PDNC01000084">
    <property type="protein sequence ID" value="PGH00531.1"/>
    <property type="molecule type" value="Genomic_DNA"/>
</dbReference>
<dbReference type="STRING" id="2060905.A0A2B7WVJ8"/>
<proteinExistence type="predicted"/>
<gene>
    <name evidence="2" type="ORF">GX51_05746</name>
</gene>
<dbReference type="Proteomes" id="UP000224080">
    <property type="component" value="Unassembled WGS sequence"/>
</dbReference>
<evidence type="ECO:0000313" key="3">
    <source>
        <dbReference type="Proteomes" id="UP000224080"/>
    </source>
</evidence>
<feature type="compositionally biased region" description="Basic residues" evidence="1">
    <location>
        <begin position="211"/>
        <end position="227"/>
    </location>
</feature>